<dbReference type="RefSeq" id="WP_058854165.1">
    <property type="nucleotide sequence ID" value="NZ_BMMH01000003.1"/>
</dbReference>
<keyword evidence="2" id="KW-0732">Signal</keyword>
<keyword evidence="1" id="KW-0472">Membrane</keyword>
<proteinExistence type="predicted"/>
<dbReference type="EMBL" id="BMMH01000003">
    <property type="protein sequence ID" value="GGL07559.1"/>
    <property type="molecule type" value="Genomic_DNA"/>
</dbReference>
<reference evidence="3" key="1">
    <citation type="journal article" date="2014" name="Int. J. Syst. Evol. Microbiol.">
        <title>Complete genome sequence of Corynebacterium casei LMG S-19264T (=DSM 44701T), isolated from a smear-ripened cheese.</title>
        <authorList>
            <consortium name="US DOE Joint Genome Institute (JGI-PGF)"/>
            <person name="Walter F."/>
            <person name="Albersmeier A."/>
            <person name="Kalinowski J."/>
            <person name="Ruckert C."/>
        </authorList>
    </citation>
    <scope>NUCLEOTIDE SEQUENCE</scope>
    <source>
        <strain evidence="3">CGMCC 4.3508</strain>
    </source>
</reference>
<protein>
    <recommendedName>
        <fullName evidence="5">LPXTG cell wall anchor domain-containing protein</fullName>
    </recommendedName>
</protein>
<dbReference type="NCBIfam" id="NF041742">
    <property type="entry name" value="WGxxGxxG_fam"/>
    <property type="match status" value="1"/>
</dbReference>
<evidence type="ECO:0000313" key="4">
    <source>
        <dbReference type="Proteomes" id="UP000638263"/>
    </source>
</evidence>
<evidence type="ECO:0000256" key="2">
    <source>
        <dbReference type="SAM" id="SignalP"/>
    </source>
</evidence>
<organism evidence="3 4">
    <name type="scientific">Nocardia jinanensis</name>
    <dbReference type="NCBI Taxonomy" id="382504"/>
    <lineage>
        <taxon>Bacteria</taxon>
        <taxon>Bacillati</taxon>
        <taxon>Actinomycetota</taxon>
        <taxon>Actinomycetes</taxon>
        <taxon>Mycobacteriales</taxon>
        <taxon>Nocardiaceae</taxon>
        <taxon>Nocardia</taxon>
    </lineage>
</organism>
<name>A0A917RGX2_9NOCA</name>
<accession>A0A917RGX2</accession>
<sequence length="89" mass="9391">MRKTVAVALSSLVLTFGGAGVVAADPLEQPQPVVAVAQHNVADEHEQESDKTGLWGLLGLLGLLGLGGLAKRNKDTTRYDNTTTPRRPT</sequence>
<feature type="chain" id="PRO_5037609428" description="LPXTG cell wall anchor domain-containing protein" evidence="2">
    <location>
        <begin position="25"/>
        <end position="89"/>
    </location>
</feature>
<reference evidence="3" key="2">
    <citation type="submission" date="2020-09" db="EMBL/GenBank/DDBJ databases">
        <authorList>
            <person name="Sun Q."/>
            <person name="Zhou Y."/>
        </authorList>
    </citation>
    <scope>NUCLEOTIDE SEQUENCE</scope>
    <source>
        <strain evidence="3">CGMCC 4.3508</strain>
    </source>
</reference>
<evidence type="ECO:0000313" key="3">
    <source>
        <dbReference type="EMBL" id="GGL07559.1"/>
    </source>
</evidence>
<keyword evidence="1" id="KW-0812">Transmembrane</keyword>
<gene>
    <name evidence="3" type="ORF">GCM10011588_22540</name>
</gene>
<keyword evidence="4" id="KW-1185">Reference proteome</keyword>
<feature type="transmembrane region" description="Helical" evidence="1">
    <location>
        <begin position="53"/>
        <end position="70"/>
    </location>
</feature>
<dbReference type="Proteomes" id="UP000638263">
    <property type="component" value="Unassembled WGS sequence"/>
</dbReference>
<keyword evidence="1" id="KW-1133">Transmembrane helix</keyword>
<dbReference type="AlphaFoldDB" id="A0A917RGX2"/>
<feature type="signal peptide" evidence="2">
    <location>
        <begin position="1"/>
        <end position="24"/>
    </location>
</feature>
<evidence type="ECO:0008006" key="5">
    <source>
        <dbReference type="Google" id="ProtNLM"/>
    </source>
</evidence>
<evidence type="ECO:0000256" key="1">
    <source>
        <dbReference type="SAM" id="Phobius"/>
    </source>
</evidence>
<comment type="caution">
    <text evidence="3">The sequence shown here is derived from an EMBL/GenBank/DDBJ whole genome shotgun (WGS) entry which is preliminary data.</text>
</comment>